<evidence type="ECO:0000313" key="3">
    <source>
        <dbReference type="Proteomes" id="UP001417504"/>
    </source>
</evidence>
<accession>A0AAP0NU13</accession>
<proteinExistence type="predicted"/>
<comment type="caution">
    <text evidence="2">The sequence shown here is derived from an EMBL/GenBank/DDBJ whole genome shotgun (WGS) entry which is preliminary data.</text>
</comment>
<protein>
    <submittedName>
        <fullName evidence="2">Uncharacterized protein</fullName>
    </submittedName>
</protein>
<feature type="region of interest" description="Disordered" evidence="1">
    <location>
        <begin position="73"/>
        <end position="94"/>
    </location>
</feature>
<dbReference type="AlphaFoldDB" id="A0AAP0NU13"/>
<evidence type="ECO:0000313" key="2">
    <source>
        <dbReference type="EMBL" id="KAK9116561.1"/>
    </source>
</evidence>
<organism evidence="2 3">
    <name type="scientific">Stephania japonica</name>
    <dbReference type="NCBI Taxonomy" id="461633"/>
    <lineage>
        <taxon>Eukaryota</taxon>
        <taxon>Viridiplantae</taxon>
        <taxon>Streptophyta</taxon>
        <taxon>Embryophyta</taxon>
        <taxon>Tracheophyta</taxon>
        <taxon>Spermatophyta</taxon>
        <taxon>Magnoliopsida</taxon>
        <taxon>Ranunculales</taxon>
        <taxon>Menispermaceae</taxon>
        <taxon>Menispermoideae</taxon>
        <taxon>Cissampelideae</taxon>
        <taxon>Stephania</taxon>
    </lineage>
</organism>
<dbReference type="EMBL" id="JBBNAE010000006">
    <property type="protein sequence ID" value="KAK9116561.1"/>
    <property type="molecule type" value="Genomic_DNA"/>
</dbReference>
<feature type="compositionally biased region" description="Basic and acidic residues" evidence="1">
    <location>
        <begin position="1"/>
        <end position="32"/>
    </location>
</feature>
<name>A0AAP0NU13_9MAGN</name>
<gene>
    <name evidence="2" type="ORF">Sjap_015508</name>
</gene>
<sequence length="115" mass="13003">MVRSRTKEGNTSRKESIGGKGREKDNKVERELGGVGNAKNKTYVLEETNERRQEEMNKIMEGAFYFSSASKKTHNYHLRPPPPSPSSPSFDEIDPRYGVEKRLVPIGPTLFTTDS</sequence>
<reference evidence="2 3" key="1">
    <citation type="submission" date="2024-01" db="EMBL/GenBank/DDBJ databases">
        <title>Genome assemblies of Stephania.</title>
        <authorList>
            <person name="Yang L."/>
        </authorList>
    </citation>
    <scope>NUCLEOTIDE SEQUENCE [LARGE SCALE GENOMIC DNA]</scope>
    <source>
        <strain evidence="2">QJT</strain>
        <tissue evidence="2">Leaf</tissue>
    </source>
</reference>
<feature type="region of interest" description="Disordered" evidence="1">
    <location>
        <begin position="1"/>
        <end position="34"/>
    </location>
</feature>
<dbReference type="Proteomes" id="UP001417504">
    <property type="component" value="Unassembled WGS sequence"/>
</dbReference>
<keyword evidence="3" id="KW-1185">Reference proteome</keyword>
<evidence type="ECO:0000256" key="1">
    <source>
        <dbReference type="SAM" id="MobiDB-lite"/>
    </source>
</evidence>